<feature type="domain" description="SH3" evidence="4">
    <location>
        <begin position="21"/>
        <end position="85"/>
    </location>
</feature>
<dbReference type="PANTHER" id="PTHR12092:SF16">
    <property type="entry name" value="PH DOMAIN-CONTAINING PROTEIN"/>
    <property type="match status" value="1"/>
</dbReference>
<feature type="region of interest" description="Disordered" evidence="3">
    <location>
        <begin position="968"/>
        <end position="1000"/>
    </location>
</feature>
<dbReference type="Pfam" id="PF14604">
    <property type="entry name" value="SH3_9"/>
    <property type="match status" value="1"/>
</dbReference>
<evidence type="ECO:0000256" key="2">
    <source>
        <dbReference type="PROSITE-ProRule" id="PRU00192"/>
    </source>
</evidence>
<dbReference type="SMART" id="SM00454">
    <property type="entry name" value="SAM"/>
    <property type="match status" value="1"/>
</dbReference>
<dbReference type="Gene3D" id="2.30.30.40">
    <property type="entry name" value="SH3 Domains"/>
    <property type="match status" value="1"/>
</dbReference>
<feature type="region of interest" description="Disordered" evidence="3">
    <location>
        <begin position="210"/>
        <end position="231"/>
    </location>
</feature>
<dbReference type="GO" id="GO:0005886">
    <property type="term" value="C:plasma membrane"/>
    <property type="evidence" value="ECO:0007669"/>
    <property type="project" value="TreeGrafter"/>
</dbReference>
<dbReference type="InterPro" id="IPR037370">
    <property type="entry name" value="Pleckstrin"/>
</dbReference>
<dbReference type="Pfam" id="PF07647">
    <property type="entry name" value="SAM_2"/>
    <property type="match status" value="1"/>
</dbReference>
<evidence type="ECO:0000259" key="6">
    <source>
        <dbReference type="PROSITE" id="PS50105"/>
    </source>
</evidence>
<dbReference type="InterPro" id="IPR001660">
    <property type="entry name" value="SAM"/>
</dbReference>
<dbReference type="PROSITE" id="PS50003">
    <property type="entry name" value="PH_DOMAIN"/>
    <property type="match status" value="1"/>
</dbReference>
<proteinExistence type="predicted"/>
<keyword evidence="8" id="KW-1185">Reference proteome</keyword>
<dbReference type="SMART" id="SM00326">
    <property type="entry name" value="SH3"/>
    <property type="match status" value="1"/>
</dbReference>
<dbReference type="SUPFAM" id="SSF50044">
    <property type="entry name" value="SH3-domain"/>
    <property type="match status" value="1"/>
</dbReference>
<feature type="domain" description="PH" evidence="5">
    <location>
        <begin position="804"/>
        <end position="948"/>
    </location>
</feature>
<dbReference type="OrthoDB" id="73680at2759"/>
<feature type="compositionally biased region" description="Polar residues" evidence="3">
    <location>
        <begin position="738"/>
        <end position="750"/>
    </location>
</feature>
<evidence type="ECO:0000259" key="4">
    <source>
        <dbReference type="PROSITE" id="PS50002"/>
    </source>
</evidence>
<dbReference type="SUPFAM" id="SSF47769">
    <property type="entry name" value="SAM/Pointed domain"/>
    <property type="match status" value="1"/>
</dbReference>
<dbReference type="Proteomes" id="UP000664169">
    <property type="component" value="Unassembled WGS sequence"/>
</dbReference>
<dbReference type="InterPro" id="IPR001849">
    <property type="entry name" value="PH_domain"/>
</dbReference>
<dbReference type="EMBL" id="CAJPDQ010000001">
    <property type="protein sequence ID" value="CAF9903684.1"/>
    <property type="molecule type" value="Genomic_DNA"/>
</dbReference>
<comment type="caution">
    <text evidence="7">The sequence shown here is derived from an EMBL/GenBank/DDBJ whole genome shotgun (WGS) entry which is preliminary data.</text>
</comment>
<feature type="compositionally biased region" description="Low complexity" evidence="3">
    <location>
        <begin position="606"/>
        <end position="623"/>
    </location>
</feature>
<dbReference type="SUPFAM" id="SSF50729">
    <property type="entry name" value="PH domain-like"/>
    <property type="match status" value="1"/>
</dbReference>
<dbReference type="Gene3D" id="2.30.29.30">
    <property type="entry name" value="Pleckstrin-homology domain (PH domain)/Phosphotyrosine-binding domain (PTB)"/>
    <property type="match status" value="1"/>
</dbReference>
<dbReference type="CDD" id="cd09535">
    <property type="entry name" value="SAM_BOI-like_fungal"/>
    <property type="match status" value="1"/>
</dbReference>
<dbReference type="Pfam" id="PF00169">
    <property type="entry name" value="PH"/>
    <property type="match status" value="1"/>
</dbReference>
<dbReference type="PROSITE" id="PS50002">
    <property type="entry name" value="SH3"/>
    <property type="match status" value="1"/>
</dbReference>
<dbReference type="InterPro" id="IPR011993">
    <property type="entry name" value="PH-like_dom_sf"/>
</dbReference>
<dbReference type="Gene3D" id="1.10.150.50">
    <property type="entry name" value="Transcription Factor, Ets-1"/>
    <property type="match status" value="1"/>
</dbReference>
<dbReference type="SMART" id="SM00233">
    <property type="entry name" value="PH"/>
    <property type="match status" value="1"/>
</dbReference>
<feature type="compositionally biased region" description="Polar residues" evidence="3">
    <location>
        <begin position="335"/>
        <end position="354"/>
    </location>
</feature>
<dbReference type="PROSITE" id="PS50105">
    <property type="entry name" value="SAM_DOMAIN"/>
    <property type="match status" value="1"/>
</dbReference>
<feature type="compositionally biased region" description="Polar residues" evidence="3">
    <location>
        <begin position="526"/>
        <end position="555"/>
    </location>
</feature>
<feature type="region of interest" description="Disordered" evidence="3">
    <location>
        <begin position="526"/>
        <end position="566"/>
    </location>
</feature>
<dbReference type="InterPro" id="IPR036028">
    <property type="entry name" value="SH3-like_dom_sf"/>
</dbReference>
<feature type="compositionally biased region" description="Polar residues" evidence="3">
    <location>
        <begin position="1061"/>
        <end position="1087"/>
    </location>
</feature>
<evidence type="ECO:0000256" key="3">
    <source>
        <dbReference type="SAM" id="MobiDB-lite"/>
    </source>
</evidence>
<keyword evidence="1 2" id="KW-0728">SH3 domain</keyword>
<name>A0A8H3I7W4_9LECA</name>
<feature type="region of interest" description="Disordered" evidence="3">
    <location>
        <begin position="696"/>
        <end position="789"/>
    </location>
</feature>
<evidence type="ECO:0000256" key="1">
    <source>
        <dbReference type="ARBA" id="ARBA00022443"/>
    </source>
</evidence>
<dbReference type="GO" id="GO:0030036">
    <property type="term" value="P:actin cytoskeleton organization"/>
    <property type="evidence" value="ECO:0007669"/>
    <property type="project" value="TreeGrafter"/>
</dbReference>
<gene>
    <name evidence="7" type="ORF">GOMPHAMPRED_000495</name>
</gene>
<protein>
    <submittedName>
        <fullName evidence="7">Uncharacterized protein</fullName>
    </submittedName>
</protein>
<dbReference type="PANTHER" id="PTHR12092">
    <property type="entry name" value="PLECKSTRIN"/>
    <property type="match status" value="1"/>
</dbReference>
<feature type="region of interest" description="Disordered" evidence="3">
    <location>
        <begin position="327"/>
        <end position="354"/>
    </location>
</feature>
<dbReference type="InterPro" id="IPR001452">
    <property type="entry name" value="SH3_domain"/>
</dbReference>
<reference evidence="7" key="1">
    <citation type="submission" date="2021-03" db="EMBL/GenBank/DDBJ databases">
        <authorList>
            <person name="Tagirdzhanova G."/>
        </authorList>
    </citation>
    <scope>NUCLEOTIDE SEQUENCE</scope>
</reference>
<evidence type="ECO:0000259" key="5">
    <source>
        <dbReference type="PROSITE" id="PS50003"/>
    </source>
</evidence>
<feature type="compositionally biased region" description="Polar residues" evidence="3">
    <location>
        <begin position="710"/>
        <end position="726"/>
    </location>
</feature>
<dbReference type="AlphaFoldDB" id="A0A8H3I7W4"/>
<feature type="region of interest" description="Disordered" evidence="3">
    <location>
        <begin position="1057"/>
        <end position="1111"/>
    </location>
</feature>
<feature type="domain" description="SAM" evidence="6">
    <location>
        <begin position="259"/>
        <end position="325"/>
    </location>
</feature>
<dbReference type="InterPro" id="IPR013761">
    <property type="entry name" value="SAM/pointed_sf"/>
</dbReference>
<evidence type="ECO:0000313" key="8">
    <source>
        <dbReference type="Proteomes" id="UP000664169"/>
    </source>
</evidence>
<feature type="region of interest" description="Disordered" evidence="3">
    <location>
        <begin position="394"/>
        <end position="445"/>
    </location>
</feature>
<accession>A0A8H3I7W4</accession>
<dbReference type="FunFam" id="1.10.150.50:FF:000082">
    <property type="entry name" value="Polarized growth protein boi2"/>
    <property type="match status" value="1"/>
</dbReference>
<evidence type="ECO:0000313" key="7">
    <source>
        <dbReference type="EMBL" id="CAF9903684.1"/>
    </source>
</evidence>
<feature type="region of interest" description="Disordered" evidence="3">
    <location>
        <begin position="605"/>
        <end position="627"/>
    </location>
</feature>
<organism evidence="7 8">
    <name type="scientific">Gomphillus americanus</name>
    <dbReference type="NCBI Taxonomy" id="1940652"/>
    <lineage>
        <taxon>Eukaryota</taxon>
        <taxon>Fungi</taxon>
        <taxon>Dikarya</taxon>
        <taxon>Ascomycota</taxon>
        <taxon>Pezizomycotina</taxon>
        <taxon>Lecanoromycetes</taxon>
        <taxon>OSLEUM clade</taxon>
        <taxon>Ostropomycetidae</taxon>
        <taxon>Ostropales</taxon>
        <taxon>Graphidaceae</taxon>
        <taxon>Gomphilloideae</taxon>
        <taxon>Gomphillus</taxon>
    </lineage>
</organism>
<sequence length="1111" mass="119320">MASDPDKTLISTIPQPGDILIVIPNIEMLDDFSARGPDELSLVRGELIELIEKDDDFGDGWYLGKHLQDGRTGLFPEVYTKLAPPVITASIPTVGNDGAARQNSLPETIKSSIFTVMNQDNTITTQILAGDLHNVYDANTPAPLNTLGGNQRAVSAPHGSLQSTAMTNTPIPQKSINMAMENARLTGQDSPVITETLGVIDEHITEMNTPRSSLLASPRNKGNDSGSEYSSHVDHRLSYITGNETDEEDTLTPEQVVNWNPRQAAQYLHEIGVEQRHCDIFQEQEITGEVLLNLEKSELFMPELDLGPIGRRLATWHKIKAFQEEVKSKRGAATPSVTGSTSASVPSVNGSSFARTMDPAYRSASYRYSQQNSPMILEDDSSLLIQSVDPAARPSAAAARELNHSRRHSSMDYAKSDRGTPPVSPGTSTQPFFHRPQGSFDKNWTLPTVPISTGGKPPRASTMLGFGALGMVSPGLPLIGDRRAMTSSTVDLAKKQSAAAATDIDRGYLSSGEAESGRSKIRNLLRKSQPNSANHSRQNSGNNDTRSILSTGTSATKRHSRFGSAGSIFGTLDRQLEFHPTLGHQTVPPSPPLSRTDSKALARAESTVSRSRTLSLRNSSSASGPNTATTLAGVGIATFSPSTPLTAPAAIANASTTADATPLVTKLDYAESPTSLTSKSNPVSPIIKSESFGPLSRMTSTLRSGKRSSSEAVTNIEKSQISSPMVPSTVAEAPLQSPARTGSTSPSAASKSIEMDTTPDTSIKGAAPMAATRAISGSKRSKNKKDTSAYKSLQTISPEQAIEGCSHSGWMHKKSAKMTSTFKSRYFVLKDKRLSYFYTLEDTVEKGLIDINAHRVEQVEHDLVTSLYATLSGTKSGPTSPAYAPSATGTTTPNATQSQAGPFFFKLVPPKTGLSRAVQFTRPAVHFFAVDNYEEGREWFLALKKASIDRDESQPVATTYSQKTISLAKAQEQRHRPPALMNTEELPEPKMQDTNANSEEPVQINNDALTTEESKSSPHQVSQVSAEYIVNEHPVAGATIPHEGPMEVTAEDTAGVAPVSETASSFQRPQSEQPNGSMDDQNKTSPTLRLVRSLSGGLGQHNEVAEEILAD</sequence>
<feature type="region of interest" description="Disordered" evidence="3">
    <location>
        <begin position="873"/>
        <end position="895"/>
    </location>
</feature>